<feature type="compositionally biased region" description="Pro residues" evidence="1">
    <location>
        <begin position="618"/>
        <end position="629"/>
    </location>
</feature>
<reference evidence="2 3" key="1">
    <citation type="journal article" date="2007" name="Science">
        <title>The Chlamydomonas genome reveals the evolution of key animal and plant functions.</title>
        <authorList>
            <person name="Merchant S.S."/>
            <person name="Prochnik S.E."/>
            <person name="Vallon O."/>
            <person name="Harris E.H."/>
            <person name="Karpowicz S.J."/>
            <person name="Witman G.B."/>
            <person name="Terry A."/>
            <person name="Salamov A."/>
            <person name="Fritz-Laylin L.K."/>
            <person name="Marechal-Drouard L."/>
            <person name="Marshall W.F."/>
            <person name="Qu L.H."/>
            <person name="Nelson D.R."/>
            <person name="Sanderfoot A.A."/>
            <person name="Spalding M.H."/>
            <person name="Kapitonov V.V."/>
            <person name="Ren Q."/>
            <person name="Ferris P."/>
            <person name="Lindquist E."/>
            <person name="Shapiro H."/>
            <person name="Lucas S.M."/>
            <person name="Grimwood J."/>
            <person name="Schmutz J."/>
            <person name="Cardol P."/>
            <person name="Cerutti H."/>
            <person name="Chanfreau G."/>
            <person name="Chen C.L."/>
            <person name="Cognat V."/>
            <person name="Croft M.T."/>
            <person name="Dent R."/>
            <person name="Dutcher S."/>
            <person name="Fernandez E."/>
            <person name="Fukuzawa H."/>
            <person name="Gonzalez-Ballester D."/>
            <person name="Gonzalez-Halphen D."/>
            <person name="Hallmann A."/>
            <person name="Hanikenne M."/>
            <person name="Hippler M."/>
            <person name="Inwood W."/>
            <person name="Jabbari K."/>
            <person name="Kalanon M."/>
            <person name="Kuras R."/>
            <person name="Lefebvre P.A."/>
            <person name="Lemaire S.D."/>
            <person name="Lobanov A.V."/>
            <person name="Lohr M."/>
            <person name="Manuell A."/>
            <person name="Meier I."/>
            <person name="Mets L."/>
            <person name="Mittag M."/>
            <person name="Mittelmeier T."/>
            <person name="Moroney J.V."/>
            <person name="Moseley J."/>
            <person name="Napoli C."/>
            <person name="Nedelcu A.M."/>
            <person name="Niyogi K."/>
            <person name="Novoselov S.V."/>
            <person name="Paulsen I.T."/>
            <person name="Pazour G."/>
            <person name="Purton S."/>
            <person name="Ral J.P."/>
            <person name="Riano-Pachon D.M."/>
            <person name="Riekhof W."/>
            <person name="Rymarquis L."/>
            <person name="Schroda M."/>
            <person name="Stern D."/>
            <person name="Umen J."/>
            <person name="Willows R."/>
            <person name="Wilson N."/>
            <person name="Zimmer S.L."/>
            <person name="Allmer J."/>
            <person name="Balk J."/>
            <person name="Bisova K."/>
            <person name="Chen C.J."/>
            <person name="Elias M."/>
            <person name="Gendler K."/>
            <person name="Hauser C."/>
            <person name="Lamb M.R."/>
            <person name="Ledford H."/>
            <person name="Long J.C."/>
            <person name="Minagawa J."/>
            <person name="Page M.D."/>
            <person name="Pan J."/>
            <person name="Pootakham W."/>
            <person name="Roje S."/>
            <person name="Rose A."/>
            <person name="Stahlberg E."/>
            <person name="Terauchi A.M."/>
            <person name="Yang P."/>
            <person name="Ball S."/>
            <person name="Bowler C."/>
            <person name="Dieckmann C.L."/>
            <person name="Gladyshev V.N."/>
            <person name="Green P."/>
            <person name="Jorgensen R."/>
            <person name="Mayfield S."/>
            <person name="Mueller-Roeber B."/>
            <person name="Rajamani S."/>
            <person name="Sayre R.T."/>
            <person name="Brokstein P."/>
            <person name="Dubchak I."/>
            <person name="Goodstein D."/>
            <person name="Hornick L."/>
            <person name="Huang Y.W."/>
            <person name="Jhaveri J."/>
            <person name="Luo Y."/>
            <person name="Martinez D."/>
            <person name="Ngau W.C."/>
            <person name="Otillar B."/>
            <person name="Poliakov A."/>
            <person name="Porter A."/>
            <person name="Szajkowski L."/>
            <person name="Werner G."/>
            <person name="Zhou K."/>
            <person name="Grigoriev I.V."/>
            <person name="Rokhsar D.S."/>
            <person name="Grossman A.R."/>
        </authorList>
    </citation>
    <scope>NUCLEOTIDE SEQUENCE [LARGE SCALE GENOMIC DNA]</scope>
    <source>
        <strain evidence="3">CC-503</strain>
    </source>
</reference>
<dbReference type="RefSeq" id="XP_042916587.1">
    <property type="nucleotide sequence ID" value="XM_043070697.1"/>
</dbReference>
<dbReference type="Gramene" id="PNW72828">
    <property type="protein sequence ID" value="PNW72828"/>
    <property type="gene ID" value="CHLRE_15g643050v5"/>
</dbReference>
<feature type="region of interest" description="Disordered" evidence="1">
    <location>
        <begin position="570"/>
        <end position="674"/>
    </location>
</feature>
<gene>
    <name evidence="2" type="ORF">CHLRE_15g643050v5</name>
</gene>
<evidence type="ECO:0000313" key="3">
    <source>
        <dbReference type="Proteomes" id="UP000006906"/>
    </source>
</evidence>
<dbReference type="GeneID" id="5716076"/>
<dbReference type="EMBL" id="CM008976">
    <property type="protein sequence ID" value="PNW72828.1"/>
    <property type="molecule type" value="Genomic_DNA"/>
</dbReference>
<proteinExistence type="predicted"/>
<feature type="compositionally biased region" description="Pro residues" evidence="1">
    <location>
        <begin position="600"/>
        <end position="609"/>
    </location>
</feature>
<feature type="compositionally biased region" description="Basic and acidic residues" evidence="1">
    <location>
        <begin position="644"/>
        <end position="653"/>
    </location>
</feature>
<organism evidence="2 3">
    <name type="scientific">Chlamydomonas reinhardtii</name>
    <name type="common">Chlamydomonas smithii</name>
    <dbReference type="NCBI Taxonomy" id="3055"/>
    <lineage>
        <taxon>Eukaryota</taxon>
        <taxon>Viridiplantae</taxon>
        <taxon>Chlorophyta</taxon>
        <taxon>core chlorophytes</taxon>
        <taxon>Chlorophyceae</taxon>
        <taxon>CS clade</taxon>
        <taxon>Chlamydomonadales</taxon>
        <taxon>Chlamydomonadaceae</taxon>
        <taxon>Chlamydomonas</taxon>
    </lineage>
</organism>
<protein>
    <submittedName>
        <fullName evidence="2">Uncharacterized protein</fullName>
    </submittedName>
</protein>
<evidence type="ECO:0000256" key="1">
    <source>
        <dbReference type="SAM" id="MobiDB-lite"/>
    </source>
</evidence>
<feature type="compositionally biased region" description="Low complexity" evidence="1">
    <location>
        <begin position="571"/>
        <end position="599"/>
    </location>
</feature>
<dbReference type="KEGG" id="cre:CHLRE_15g643050v5"/>
<dbReference type="PaxDb" id="3055-EDP05577"/>
<name>A0A2K3CX32_CHLRE</name>
<sequence length="674" mass="72673">MYWPLDDQLPKPDLACIAMGYYHSALIGDCHGLEHPEMARIMIGPILNLEALSKKQELQARLKDAVSQAFSSGSMLFASEASIKQHLTAILAEACPGLDKGSYDIYHPGEGRQQVATGRGCDVMTIRSWGISLPAKHAVDAYLALSSTPLPYYLNNKFQVRCPPATIKPGASTRNEQQQVWQPHFATLVETGGMGPCSVPVYVEAELFGDGATTWGKFCTTTVRAGVSRILDECGMLTPAANAQFTERDLETAAFRILEFLNSPGTGLMDSRAYASNSSTTQWMDQRGVPRDMRASTSVLHLRSEAAAAALKSAGGIYIANLDVGAAKVISLETYPNDWDNQELRDKFDLQGIHLTDYLGRSRTTMSLEDINSDLEEMQSKIRDSIDDVEAGAAAYAHQRGPSAEACLRTKRSTEPFQFYGARSEPYDLLKLPRDRLVDIVFQRHANGCLRPLRAAAAESYRGNIPVYDARSLVIIATNAAAASATIVTSLNADAEPVVGSIRLRPNRFPAKIPEDGYIPYTWGLCEYGDAARGLAERGGLLQDETTQQAAIGEMLGNIFFRALTEPPAQPAARPASAAPKKKAAFSLKAALQAASTKMPPAPPPPPAPSTSTKQTPKNPPAPAAPLAPPVTQGQTTLPPPAGEQERQSKRQAVEGAGHGADLMDTGRTQSPER</sequence>
<accession>A0A2K3CX32</accession>
<dbReference type="AlphaFoldDB" id="A0A2K3CX32"/>
<dbReference type="InParanoid" id="A0A2K3CX32"/>
<keyword evidence="3" id="KW-1185">Reference proteome</keyword>
<dbReference type="Proteomes" id="UP000006906">
    <property type="component" value="Chromosome 15"/>
</dbReference>
<evidence type="ECO:0000313" key="2">
    <source>
        <dbReference type="EMBL" id="PNW72828.1"/>
    </source>
</evidence>